<feature type="region of interest" description="Disordered" evidence="1">
    <location>
        <begin position="216"/>
        <end position="237"/>
    </location>
</feature>
<evidence type="ECO:0000313" key="3">
    <source>
        <dbReference type="Proteomes" id="UP000041254"/>
    </source>
</evidence>
<organism evidence="2 3">
    <name type="scientific">Vitrella brassicaformis (strain CCMP3155)</name>
    <dbReference type="NCBI Taxonomy" id="1169540"/>
    <lineage>
        <taxon>Eukaryota</taxon>
        <taxon>Sar</taxon>
        <taxon>Alveolata</taxon>
        <taxon>Colpodellida</taxon>
        <taxon>Vitrellaceae</taxon>
        <taxon>Vitrella</taxon>
    </lineage>
</organism>
<feature type="region of interest" description="Disordered" evidence="1">
    <location>
        <begin position="358"/>
        <end position="388"/>
    </location>
</feature>
<accession>A0A0G4EJB6</accession>
<dbReference type="InParanoid" id="A0A0G4EJB6"/>
<proteinExistence type="predicted"/>
<feature type="region of interest" description="Disordered" evidence="1">
    <location>
        <begin position="107"/>
        <end position="135"/>
    </location>
</feature>
<feature type="region of interest" description="Disordered" evidence="1">
    <location>
        <begin position="454"/>
        <end position="474"/>
    </location>
</feature>
<dbReference type="AlphaFoldDB" id="A0A0G4EJB6"/>
<name>A0A0G4EJB6_VITBC</name>
<dbReference type="EMBL" id="CDMY01000247">
    <property type="protein sequence ID" value="CEL96829.1"/>
    <property type="molecule type" value="Genomic_DNA"/>
</dbReference>
<protein>
    <submittedName>
        <fullName evidence="2">Uncharacterized protein</fullName>
    </submittedName>
</protein>
<keyword evidence="3" id="KW-1185">Reference proteome</keyword>
<evidence type="ECO:0000313" key="2">
    <source>
        <dbReference type="EMBL" id="CEL96829.1"/>
    </source>
</evidence>
<dbReference type="Proteomes" id="UP000041254">
    <property type="component" value="Unassembled WGS sequence"/>
</dbReference>
<reference evidence="2 3" key="1">
    <citation type="submission" date="2014-11" db="EMBL/GenBank/DDBJ databases">
        <authorList>
            <person name="Zhu J."/>
            <person name="Qi W."/>
            <person name="Song R."/>
        </authorList>
    </citation>
    <scope>NUCLEOTIDE SEQUENCE [LARGE SCALE GENOMIC DNA]</scope>
</reference>
<gene>
    <name evidence="2" type="ORF">Vbra_3865</name>
</gene>
<evidence type="ECO:0000256" key="1">
    <source>
        <dbReference type="SAM" id="MobiDB-lite"/>
    </source>
</evidence>
<sequence>MGNNPSLGSALGDCIVCVQRDKEADADEDQLARLRAALPPLPERPVRRLHVHLLNSSRLEEDLTALCEAPNKVLVTLLRTPHFIQENALSHGFLDVLAIIADTADSEPSRSTAGPPLLTDPPHPHHSHSSRPSGTLRPAYRVEHVEWDNCPSDFFAKRLEYYISSAWRSRGVAFMGALLELSVHGSHAHTIVMRDRPIDPAECGTRVSVHPIEAPVMTPSTTSDGHEASAASSSCDNGREKVDEVQAVMDFCDAVSDKLNADPYRFITHTFLHQPPSTAASALPTMPSLVTVWQRSATPRQYCVQALDLASFDMSESDGWLGAVGDMMTECLLGAEEQRRMIAADRLERQREVEGVVPMPMPFPEAAPAEAMGRGEGKSDSSEEGDTGEDKYRRFVCLLPTPPPLSSLLPSAALGLSSPHHTKQHPHTAIDLFANEAALLAVYERVVTDRQAMPPMPLSPRLRKTAGGGGKRGGGRVSFCEPLGLIGTREH</sequence>
<dbReference type="VEuPathDB" id="CryptoDB:Vbra_3865"/>